<dbReference type="Proteomes" id="UP000663877">
    <property type="component" value="Unassembled WGS sequence"/>
</dbReference>
<dbReference type="EMBL" id="CAJNOI010000055">
    <property type="protein sequence ID" value="CAF0957254.1"/>
    <property type="molecule type" value="Genomic_DNA"/>
</dbReference>
<protein>
    <recommendedName>
        <fullName evidence="3">BPTI/Kunitz inhibitor domain-containing protein</fullName>
    </recommendedName>
</protein>
<evidence type="ECO:0000256" key="1">
    <source>
        <dbReference type="ARBA" id="ARBA00023157"/>
    </source>
</evidence>
<reference evidence="4" key="1">
    <citation type="submission" date="2021-02" db="EMBL/GenBank/DDBJ databases">
        <authorList>
            <person name="Nowell W R."/>
        </authorList>
    </citation>
    <scope>NUCLEOTIDE SEQUENCE</scope>
</reference>
<dbReference type="Pfam" id="PF00014">
    <property type="entry name" value="Kunitz_BPTI"/>
    <property type="match status" value="1"/>
</dbReference>
<dbReference type="Gene3D" id="4.10.410.10">
    <property type="entry name" value="Pancreatic trypsin inhibitor Kunitz domain"/>
    <property type="match status" value="1"/>
</dbReference>
<name>A0A814DLE5_9BILA</name>
<feature type="signal peptide" evidence="2">
    <location>
        <begin position="1"/>
        <end position="21"/>
    </location>
</feature>
<evidence type="ECO:0000313" key="4">
    <source>
        <dbReference type="EMBL" id="CAF0957254.1"/>
    </source>
</evidence>
<evidence type="ECO:0000313" key="5">
    <source>
        <dbReference type="Proteomes" id="UP000663877"/>
    </source>
</evidence>
<evidence type="ECO:0000259" key="3">
    <source>
        <dbReference type="PROSITE" id="PS50279"/>
    </source>
</evidence>
<dbReference type="GO" id="GO:0004867">
    <property type="term" value="F:serine-type endopeptidase inhibitor activity"/>
    <property type="evidence" value="ECO:0007669"/>
    <property type="project" value="InterPro"/>
</dbReference>
<dbReference type="InterPro" id="IPR002223">
    <property type="entry name" value="Kunitz_BPTI"/>
</dbReference>
<dbReference type="PROSITE" id="PS50279">
    <property type="entry name" value="BPTI_KUNITZ_2"/>
    <property type="match status" value="1"/>
</dbReference>
<sequence>MLFRTALIILVLCCVFVFNELNKNNGDTSIKTIGSKQHNIDKNKKKLIKGKPSFCKLSRDMGPCRAAKHRFYYDSTINECKCFTYGGCRGNQNNFRSLHKCQKTCKV</sequence>
<keyword evidence="1" id="KW-1015">Disulfide bond</keyword>
<dbReference type="InterPro" id="IPR050098">
    <property type="entry name" value="TFPI/VKTCI-like"/>
</dbReference>
<dbReference type="FunFam" id="4.10.410.10:FF:000004">
    <property type="entry name" value="Tissue factor pathway inhibitor"/>
    <property type="match status" value="1"/>
</dbReference>
<feature type="domain" description="BPTI/Kunitz inhibitor" evidence="3">
    <location>
        <begin position="55"/>
        <end position="105"/>
    </location>
</feature>
<accession>A0A814DLE5</accession>
<dbReference type="PRINTS" id="PR00759">
    <property type="entry name" value="BASICPTASE"/>
</dbReference>
<dbReference type="SUPFAM" id="SSF57362">
    <property type="entry name" value="BPTI-like"/>
    <property type="match status" value="1"/>
</dbReference>
<evidence type="ECO:0000256" key="2">
    <source>
        <dbReference type="SAM" id="SignalP"/>
    </source>
</evidence>
<keyword evidence="2" id="KW-0732">Signal</keyword>
<dbReference type="GO" id="GO:0005615">
    <property type="term" value="C:extracellular space"/>
    <property type="evidence" value="ECO:0007669"/>
    <property type="project" value="TreeGrafter"/>
</dbReference>
<feature type="chain" id="PRO_5032420502" description="BPTI/Kunitz inhibitor domain-containing protein" evidence="2">
    <location>
        <begin position="22"/>
        <end position="107"/>
    </location>
</feature>
<dbReference type="AlphaFoldDB" id="A0A814DLE5"/>
<organism evidence="4 5">
    <name type="scientific">Adineta steineri</name>
    <dbReference type="NCBI Taxonomy" id="433720"/>
    <lineage>
        <taxon>Eukaryota</taxon>
        <taxon>Metazoa</taxon>
        <taxon>Spiralia</taxon>
        <taxon>Gnathifera</taxon>
        <taxon>Rotifera</taxon>
        <taxon>Eurotatoria</taxon>
        <taxon>Bdelloidea</taxon>
        <taxon>Adinetida</taxon>
        <taxon>Adinetidae</taxon>
        <taxon>Adineta</taxon>
    </lineage>
</organism>
<comment type="caution">
    <text evidence="4">The sequence shown here is derived from an EMBL/GenBank/DDBJ whole genome shotgun (WGS) entry which is preliminary data.</text>
</comment>
<dbReference type="PANTHER" id="PTHR10083">
    <property type="entry name" value="KUNITZ-TYPE PROTEASE INHIBITOR-RELATED"/>
    <property type="match status" value="1"/>
</dbReference>
<dbReference type="InterPro" id="IPR036880">
    <property type="entry name" value="Kunitz_BPTI_sf"/>
</dbReference>
<dbReference type="InterPro" id="IPR020901">
    <property type="entry name" value="Prtase_inh_Kunz-CS"/>
</dbReference>
<dbReference type="SMART" id="SM00131">
    <property type="entry name" value="KU"/>
    <property type="match status" value="1"/>
</dbReference>
<gene>
    <name evidence="4" type="ORF">BJG266_LOCUS13547</name>
</gene>
<dbReference type="PANTHER" id="PTHR10083:SF373">
    <property type="entry name" value="SERINE PEPTIDASE INHIBITOR, KUNITZ TYPE, 2"/>
    <property type="match status" value="1"/>
</dbReference>
<dbReference type="PROSITE" id="PS00280">
    <property type="entry name" value="BPTI_KUNITZ_1"/>
    <property type="match status" value="1"/>
</dbReference>
<proteinExistence type="predicted"/>